<dbReference type="Pfam" id="PF03372">
    <property type="entry name" value="Exo_endo_phos"/>
    <property type="match status" value="1"/>
</dbReference>
<dbReference type="Gene3D" id="3.60.10.10">
    <property type="entry name" value="Endonuclease/exonuclease/phosphatase"/>
    <property type="match status" value="1"/>
</dbReference>
<keyword evidence="3" id="KW-0540">Nuclease</keyword>
<dbReference type="InterPro" id="IPR051547">
    <property type="entry name" value="TDP2-like"/>
</dbReference>
<keyword evidence="8" id="KW-0234">DNA repair</keyword>
<name>A0ABV8STY8_9GAMM</name>
<evidence type="ECO:0000256" key="1">
    <source>
        <dbReference type="ARBA" id="ARBA00001936"/>
    </source>
</evidence>
<dbReference type="Proteomes" id="UP001595904">
    <property type="component" value="Unassembled WGS sequence"/>
</dbReference>
<evidence type="ECO:0000313" key="10">
    <source>
        <dbReference type="EMBL" id="MFC4310941.1"/>
    </source>
</evidence>
<evidence type="ECO:0000256" key="5">
    <source>
        <dbReference type="ARBA" id="ARBA00022763"/>
    </source>
</evidence>
<dbReference type="PANTHER" id="PTHR15822:SF4">
    <property type="entry name" value="TYROSYL-DNA PHOSPHODIESTERASE 2"/>
    <property type="match status" value="1"/>
</dbReference>
<keyword evidence="11" id="KW-1185">Reference proteome</keyword>
<organism evidence="10 11">
    <name type="scientific">Steroidobacter flavus</name>
    <dbReference type="NCBI Taxonomy" id="1842136"/>
    <lineage>
        <taxon>Bacteria</taxon>
        <taxon>Pseudomonadati</taxon>
        <taxon>Pseudomonadota</taxon>
        <taxon>Gammaproteobacteria</taxon>
        <taxon>Steroidobacterales</taxon>
        <taxon>Steroidobacteraceae</taxon>
        <taxon>Steroidobacter</taxon>
    </lineage>
</organism>
<sequence length="244" mass="27463">MPLKLLTLNIEHDRHLDRVAQTIATHLPDIVCLQEVFEKDCATLAAVGDYQVKYAISTLMPEKSGGGSSPRSWGMAVLTRVPVHAQTVAYYADDPRIRIFGQPNDPRRLVIMTELQHEGRSYKIGTTHFTWSMDGATTDEQREDFARLKQVLLPYPDYVLCGDFNAPRGREMFALFTDELGLIDHLPADVTTTIDAQFHYAGALEFAVDTIFATPEYRVTDVQVLEGISDHKGILATVERRVKR</sequence>
<comment type="cofactor">
    <cofactor evidence="2">
        <name>Mg(2+)</name>
        <dbReference type="ChEBI" id="CHEBI:18420"/>
    </cofactor>
</comment>
<dbReference type="PANTHER" id="PTHR15822">
    <property type="entry name" value="TRAF AND TNF RECEPTOR-ASSOCIATED PROTEIN"/>
    <property type="match status" value="1"/>
</dbReference>
<dbReference type="RefSeq" id="WP_380598857.1">
    <property type="nucleotide sequence ID" value="NZ_JBHSDU010000003.1"/>
</dbReference>
<dbReference type="EMBL" id="JBHSDU010000003">
    <property type="protein sequence ID" value="MFC4310941.1"/>
    <property type="molecule type" value="Genomic_DNA"/>
</dbReference>
<dbReference type="InterPro" id="IPR005135">
    <property type="entry name" value="Endo/exonuclease/phosphatase"/>
</dbReference>
<proteinExistence type="predicted"/>
<accession>A0ABV8STY8</accession>
<reference evidence="11" key="1">
    <citation type="journal article" date="2019" name="Int. J. Syst. Evol. Microbiol.">
        <title>The Global Catalogue of Microorganisms (GCM) 10K type strain sequencing project: providing services to taxonomists for standard genome sequencing and annotation.</title>
        <authorList>
            <consortium name="The Broad Institute Genomics Platform"/>
            <consortium name="The Broad Institute Genome Sequencing Center for Infectious Disease"/>
            <person name="Wu L."/>
            <person name="Ma J."/>
        </authorList>
    </citation>
    <scope>NUCLEOTIDE SEQUENCE [LARGE SCALE GENOMIC DNA]</scope>
    <source>
        <strain evidence="11">CGMCC 1.10759</strain>
    </source>
</reference>
<evidence type="ECO:0000256" key="7">
    <source>
        <dbReference type="ARBA" id="ARBA00022842"/>
    </source>
</evidence>
<gene>
    <name evidence="10" type="ORF">ACFPN2_17730</name>
</gene>
<evidence type="ECO:0000313" key="11">
    <source>
        <dbReference type="Proteomes" id="UP001595904"/>
    </source>
</evidence>
<protein>
    <submittedName>
        <fullName evidence="10">Endonuclease/exonuclease/phosphatase family protein</fullName>
    </submittedName>
</protein>
<feature type="domain" description="Endonuclease/exonuclease/phosphatase" evidence="9">
    <location>
        <begin position="6"/>
        <end position="231"/>
    </location>
</feature>
<evidence type="ECO:0000259" key="9">
    <source>
        <dbReference type="Pfam" id="PF03372"/>
    </source>
</evidence>
<dbReference type="SUPFAM" id="SSF56219">
    <property type="entry name" value="DNase I-like"/>
    <property type="match status" value="1"/>
</dbReference>
<evidence type="ECO:0000256" key="6">
    <source>
        <dbReference type="ARBA" id="ARBA00022801"/>
    </source>
</evidence>
<evidence type="ECO:0000256" key="4">
    <source>
        <dbReference type="ARBA" id="ARBA00022723"/>
    </source>
</evidence>
<keyword evidence="4" id="KW-0479">Metal-binding</keyword>
<keyword evidence="5" id="KW-0227">DNA damage</keyword>
<keyword evidence="6" id="KW-0378">Hydrolase</keyword>
<evidence type="ECO:0000256" key="8">
    <source>
        <dbReference type="ARBA" id="ARBA00023204"/>
    </source>
</evidence>
<comment type="cofactor">
    <cofactor evidence="1">
        <name>Mn(2+)</name>
        <dbReference type="ChEBI" id="CHEBI:29035"/>
    </cofactor>
</comment>
<keyword evidence="7" id="KW-0460">Magnesium</keyword>
<dbReference type="InterPro" id="IPR036691">
    <property type="entry name" value="Endo/exonu/phosph_ase_sf"/>
</dbReference>
<comment type="caution">
    <text evidence="10">The sequence shown here is derived from an EMBL/GenBank/DDBJ whole genome shotgun (WGS) entry which is preliminary data.</text>
</comment>
<keyword evidence="10" id="KW-0255">Endonuclease</keyword>
<evidence type="ECO:0000256" key="2">
    <source>
        <dbReference type="ARBA" id="ARBA00001946"/>
    </source>
</evidence>
<evidence type="ECO:0000256" key="3">
    <source>
        <dbReference type="ARBA" id="ARBA00022722"/>
    </source>
</evidence>
<dbReference type="GO" id="GO:0004519">
    <property type="term" value="F:endonuclease activity"/>
    <property type="evidence" value="ECO:0007669"/>
    <property type="project" value="UniProtKB-KW"/>
</dbReference>